<dbReference type="Proteomes" id="UP000070299">
    <property type="component" value="Unassembled WGS sequence"/>
</dbReference>
<dbReference type="EMBL" id="LSNE01000003">
    <property type="protein sequence ID" value="KXI29767.1"/>
    <property type="molecule type" value="Genomic_DNA"/>
</dbReference>
<dbReference type="GO" id="GO:0016020">
    <property type="term" value="C:membrane"/>
    <property type="evidence" value="ECO:0007669"/>
    <property type="project" value="TreeGrafter"/>
</dbReference>
<dbReference type="STRING" id="1799789.AX660_06935"/>
<evidence type="ECO:0000259" key="2">
    <source>
        <dbReference type="Pfam" id="PF00561"/>
    </source>
</evidence>
<gene>
    <name evidence="3" type="ORF">AX660_06935</name>
</gene>
<dbReference type="PANTHER" id="PTHR43798:SF33">
    <property type="entry name" value="HYDROLASE, PUTATIVE (AFU_ORTHOLOGUE AFUA_2G14860)-RELATED"/>
    <property type="match status" value="1"/>
</dbReference>
<dbReference type="SUPFAM" id="SSF53474">
    <property type="entry name" value="alpha/beta-Hydrolases"/>
    <property type="match status" value="1"/>
</dbReference>
<dbReference type="Gene3D" id="3.40.50.1820">
    <property type="entry name" value="alpha/beta hydrolase"/>
    <property type="match status" value="1"/>
</dbReference>
<keyword evidence="1" id="KW-0732">Signal</keyword>
<dbReference type="InterPro" id="IPR000073">
    <property type="entry name" value="AB_hydrolase_1"/>
</dbReference>
<keyword evidence="4" id="KW-1185">Reference proteome</keyword>
<evidence type="ECO:0000313" key="3">
    <source>
        <dbReference type="EMBL" id="KXI29767.1"/>
    </source>
</evidence>
<dbReference type="Pfam" id="PF00561">
    <property type="entry name" value="Abhydrolase_1"/>
    <property type="match status" value="1"/>
</dbReference>
<dbReference type="InterPro" id="IPR029058">
    <property type="entry name" value="AB_hydrolase_fold"/>
</dbReference>
<feature type="domain" description="AB hydrolase-1" evidence="2">
    <location>
        <begin position="81"/>
        <end position="322"/>
    </location>
</feature>
<name>A0A136A3I0_9ALTE</name>
<dbReference type="PRINTS" id="PR00111">
    <property type="entry name" value="ABHYDROLASE"/>
</dbReference>
<dbReference type="InterPro" id="IPR050266">
    <property type="entry name" value="AB_hydrolase_sf"/>
</dbReference>
<organism evidence="3 4">
    <name type="scientific">Paraglaciecola hydrolytica</name>
    <dbReference type="NCBI Taxonomy" id="1799789"/>
    <lineage>
        <taxon>Bacteria</taxon>
        <taxon>Pseudomonadati</taxon>
        <taxon>Pseudomonadota</taxon>
        <taxon>Gammaproteobacteria</taxon>
        <taxon>Alteromonadales</taxon>
        <taxon>Alteromonadaceae</taxon>
        <taxon>Paraglaciecola</taxon>
    </lineage>
</organism>
<evidence type="ECO:0000313" key="4">
    <source>
        <dbReference type="Proteomes" id="UP000070299"/>
    </source>
</evidence>
<dbReference type="PANTHER" id="PTHR43798">
    <property type="entry name" value="MONOACYLGLYCEROL LIPASE"/>
    <property type="match status" value="1"/>
</dbReference>
<proteinExistence type="predicted"/>
<evidence type="ECO:0000256" key="1">
    <source>
        <dbReference type="SAM" id="SignalP"/>
    </source>
</evidence>
<sequence length="491" mass="54562">MDKNNMLIRLLLLIAVASFSTYSLADPNHSKLSSIDDNDPLQQSLQDVETQLPEHWQQHWLDEPIFNNKIHVVETGNKAGPTLLLVHGLGYSGLLDWLNVIPELESEYHIITLDLPGFGQSDSTALQLAPLKYAALLAWLVPQFSQQPVTIIGHSMGGAISLRFAASHPSLVDKLIMVDTAGVLQRSVFVLHMTQVPNHYQWLEPYSSKFKPLDNVVSHVSNFINRWRISLISSIDRYPDPAKILLENEFAQRFVYKDRATLNAALGLVYEDLSPSIEQLNVPSHIIWGRNDRVAPLRTGKLLAEQLKNAQLHIIDDAGHVPMQEQTAQFVAILKEALIKDPIKRNIPPLTTNVVQNYTCSNQTNIELSGVYNNLTFTNCRYINLSNVQASSINIVDSIVNVEDSTFNSITTALTSTRSRVTMTNVNLTGEVAMQVDDSLIDSAGVVFRGGQPAIKLESKSQLYFSVSSQINHGQKSHLHGMSMGSTLALE</sequence>
<feature type="signal peptide" evidence="1">
    <location>
        <begin position="1"/>
        <end position="25"/>
    </location>
</feature>
<comment type="caution">
    <text evidence="3">The sequence shown here is derived from an EMBL/GenBank/DDBJ whole genome shotgun (WGS) entry which is preliminary data.</text>
</comment>
<accession>A0A136A3I0</accession>
<reference evidence="4" key="1">
    <citation type="submission" date="2016-02" db="EMBL/GenBank/DDBJ databases">
        <authorList>
            <person name="Schultz-Johansen M."/>
            <person name="Glaring M.A."/>
            <person name="Bech P.K."/>
            <person name="Stougaard P."/>
        </authorList>
    </citation>
    <scope>NUCLEOTIDE SEQUENCE [LARGE SCALE GENOMIC DNA]</scope>
    <source>
        <strain evidence="4">S66</strain>
    </source>
</reference>
<dbReference type="AlphaFoldDB" id="A0A136A3I0"/>
<protein>
    <recommendedName>
        <fullName evidence="2">AB hydrolase-1 domain-containing protein</fullName>
    </recommendedName>
</protein>
<feature type="chain" id="PRO_5007469378" description="AB hydrolase-1 domain-containing protein" evidence="1">
    <location>
        <begin position="26"/>
        <end position="491"/>
    </location>
</feature>